<dbReference type="EMBL" id="SMCN01000029">
    <property type="protein sequence ID" value="TCV77411.1"/>
    <property type="molecule type" value="Genomic_DNA"/>
</dbReference>
<dbReference type="SUPFAM" id="SSF82714">
    <property type="entry name" value="Multidrug efflux transporter AcrB TolC docking domain, DN and DC subdomains"/>
    <property type="match status" value="2"/>
</dbReference>
<dbReference type="InterPro" id="IPR027463">
    <property type="entry name" value="AcrB_DN_DC_subdom"/>
</dbReference>
<dbReference type="PRINTS" id="PR00702">
    <property type="entry name" value="ACRIFLAVINRP"/>
</dbReference>
<evidence type="ECO:0000256" key="1">
    <source>
        <dbReference type="SAM" id="Phobius"/>
    </source>
</evidence>
<dbReference type="InterPro" id="IPR001036">
    <property type="entry name" value="Acrflvin-R"/>
</dbReference>
<dbReference type="SUPFAM" id="SSF82693">
    <property type="entry name" value="Multidrug efflux transporter AcrB pore domain, PN1, PN2, PC1 and PC2 subdomains"/>
    <property type="match status" value="2"/>
</dbReference>
<sequence>MMRWLISVALRQRLLVLTLAVVLVILGVQAARQMPLDVFPEFAPPLVEIQTEAPGLSTEEVESLITVPLENAVNGTAWLKTLRSKSVLGLSSVVCIFQEGTDLMRARQLVQERIATITPRLPAVARAPVMLSPLSSTSRALKIGVSSKKLSQMELSELALWTMRPRLMAVPGVANVAIWGQRDRQLQVLVDPDRLAANGVTLDAVVRAAGDAATVSAGGFVDLPNQRLPVTHVSSLQTPDDMARTVVQFTGGAPLRLGDVAEIVESHPPPIGDAVINDGPGLLLIVEKQPWGNTLDVTRKVEATLAALQPGLHEVDIDPTIFRPATFIERSLDNLSDALILGCILVAVILIAFLFEWRTAVISLSAIPLSLLTAAVVLYLRGGTLNTMVLAGLVIAVGEVVDDAIIDVENIMRRLRLNREAVHPLSTFRVVLKASLEVRSAVVFASLIVALVFVPVFFLDGLAGTFFRPLAFSYLLAILASLLVALTVTPALCLMLLPNAKPRHCDAPLTRALKRHYRQLLPAIVSRPRWAVGFLLMAFISTAIALPRLGESFLPNFKETDFLMHWVEKPGTSLEAMRRITVQVSKELRAIPGVRNFGSHIGRAEVADEVVGPNFTELWISLDTAVDYDSTVAKIQAVVDGYPGLYRDVLTYLRERIKEVLTGASASVVVRLYGPDLDVLRDKATEVSKTITDVPGIANLKVEPQILVPQIQIRLKPDVAANFGLTAGQVRRAAATLIKGSKVGEIYRDQKAIDVTVWGAERVRHDLTALRQLTIDTPSGARVPLGDVADIYIAPTPNEIKRENASRRIDVTCNVSGNDLGSVAREIESRVKSLTFAQGYHPEFLGEYAARQASSKRLAWLSLASLLGILVLLHVDFRSLRLVLLVALTLPFALIGGVVGAFLSGGVLSLGSLVGFITVLGIAARNGIMLLSHYRHLQQEECQVFGAELAMRGAEERLAPILMTAACAGLALLPLILKGNVPGHEIEYPMAVVILGGLITSTLLNLFLMPSLYCQYGNTTAQKLANGIVRFNHQAK</sequence>
<feature type="transmembrane region" description="Helical" evidence="1">
    <location>
        <begin position="958"/>
        <end position="976"/>
    </location>
</feature>
<dbReference type="Gene3D" id="1.20.1640.10">
    <property type="entry name" value="Multidrug efflux transporter AcrB transmembrane domain"/>
    <property type="match status" value="2"/>
</dbReference>
<feature type="transmembrane region" description="Helical" evidence="1">
    <location>
        <begin position="471"/>
        <end position="497"/>
    </location>
</feature>
<dbReference type="Gene3D" id="3.30.70.1430">
    <property type="entry name" value="Multidrug efflux transporter AcrB pore domain"/>
    <property type="match status" value="2"/>
</dbReference>
<feature type="transmembrane region" description="Helical" evidence="1">
    <location>
        <begin position="858"/>
        <end position="875"/>
    </location>
</feature>
<evidence type="ECO:0000313" key="2">
    <source>
        <dbReference type="EMBL" id="TCV77411.1"/>
    </source>
</evidence>
<dbReference type="SUPFAM" id="SSF82866">
    <property type="entry name" value="Multidrug efflux transporter AcrB transmembrane domain"/>
    <property type="match status" value="2"/>
</dbReference>
<dbReference type="Gene3D" id="3.30.70.1440">
    <property type="entry name" value="Multidrug efflux transporter AcrB pore domain"/>
    <property type="match status" value="1"/>
</dbReference>
<dbReference type="Proteomes" id="UP000295649">
    <property type="component" value="Unassembled WGS sequence"/>
</dbReference>
<feature type="transmembrane region" description="Helical" evidence="1">
    <location>
        <begin position="338"/>
        <end position="355"/>
    </location>
</feature>
<proteinExistence type="predicted"/>
<dbReference type="RefSeq" id="WP_228375599.1">
    <property type="nucleotide sequence ID" value="NZ_LUUF01000082.1"/>
</dbReference>
<gene>
    <name evidence="2" type="ORF">EDE11_12936</name>
</gene>
<comment type="caution">
    <text evidence="2">The sequence shown here is derived from an EMBL/GenBank/DDBJ whole genome shotgun (WGS) entry which is preliminary data.</text>
</comment>
<feature type="transmembrane region" description="Helical" evidence="1">
    <location>
        <begin position="362"/>
        <end position="382"/>
    </location>
</feature>
<feature type="transmembrane region" description="Helical" evidence="1">
    <location>
        <begin position="909"/>
        <end position="928"/>
    </location>
</feature>
<dbReference type="Gene3D" id="3.30.2090.10">
    <property type="entry name" value="Multidrug efflux transporter AcrB TolC docking domain, DN and DC subdomains"/>
    <property type="match status" value="2"/>
</dbReference>
<organism evidence="2 3">
    <name type="scientific">Methylomonas methanica</name>
    <dbReference type="NCBI Taxonomy" id="421"/>
    <lineage>
        <taxon>Bacteria</taxon>
        <taxon>Pseudomonadati</taxon>
        <taxon>Pseudomonadota</taxon>
        <taxon>Gammaproteobacteria</taxon>
        <taxon>Methylococcales</taxon>
        <taxon>Methylococcaceae</taxon>
        <taxon>Methylomonas</taxon>
    </lineage>
</organism>
<dbReference type="PANTHER" id="PTHR32063">
    <property type="match status" value="1"/>
</dbReference>
<evidence type="ECO:0000313" key="3">
    <source>
        <dbReference type="Proteomes" id="UP000295649"/>
    </source>
</evidence>
<feature type="transmembrane region" description="Helical" evidence="1">
    <location>
        <begin position="988"/>
        <end position="1008"/>
    </location>
</feature>
<keyword evidence="1" id="KW-0472">Membrane</keyword>
<feature type="transmembrane region" description="Helical" evidence="1">
    <location>
        <begin position="882"/>
        <end position="903"/>
    </location>
</feature>
<keyword evidence="3" id="KW-1185">Reference proteome</keyword>
<dbReference type="PANTHER" id="PTHR32063:SF4">
    <property type="entry name" value="SLR6043 PROTEIN"/>
    <property type="match status" value="1"/>
</dbReference>
<dbReference type="Pfam" id="PF00873">
    <property type="entry name" value="ACR_tran"/>
    <property type="match status" value="1"/>
</dbReference>
<protein>
    <submittedName>
        <fullName evidence="2">CzcA family heavy metal efflux pump</fullName>
    </submittedName>
</protein>
<accession>A0ABY2CKI9</accession>
<keyword evidence="1" id="KW-1133">Transmembrane helix</keyword>
<keyword evidence="1" id="KW-0812">Transmembrane</keyword>
<name>A0ABY2CKI9_METMH</name>
<reference evidence="2 3" key="1">
    <citation type="submission" date="2019-03" db="EMBL/GenBank/DDBJ databases">
        <title>Systems level insights into methane cycling in arid and semi-arid ecosystems.</title>
        <authorList>
            <person name="Kalyuzhnaya M."/>
        </authorList>
    </citation>
    <scope>NUCLEOTIDE SEQUENCE [LARGE SCALE GENOMIC DNA]</scope>
    <source>
        <strain evidence="2 3">S-1</strain>
    </source>
</reference>
<feature type="transmembrane region" description="Helical" evidence="1">
    <location>
        <begin position="441"/>
        <end position="459"/>
    </location>
</feature>
<dbReference type="Gene3D" id="3.30.70.1320">
    <property type="entry name" value="Multidrug efflux transporter AcrB pore domain like"/>
    <property type="match status" value="1"/>
</dbReference>